<evidence type="ECO:0000313" key="3">
    <source>
        <dbReference type="Proteomes" id="UP000271098"/>
    </source>
</evidence>
<dbReference type="GO" id="GO:0004672">
    <property type="term" value="F:protein kinase activity"/>
    <property type="evidence" value="ECO:0007669"/>
    <property type="project" value="InterPro"/>
</dbReference>
<name>A0A183DC33_9BILA</name>
<accession>A0A183DC33</accession>
<reference evidence="4" key="1">
    <citation type="submission" date="2016-06" db="UniProtKB">
        <authorList>
            <consortium name="WormBaseParasite"/>
        </authorList>
    </citation>
    <scope>IDENTIFICATION</scope>
</reference>
<dbReference type="GO" id="GO:0005524">
    <property type="term" value="F:ATP binding"/>
    <property type="evidence" value="ECO:0007669"/>
    <property type="project" value="InterPro"/>
</dbReference>
<protein>
    <submittedName>
        <fullName evidence="4">Protein kinase domain-containing protein</fullName>
    </submittedName>
</protein>
<evidence type="ECO:0000313" key="2">
    <source>
        <dbReference type="EMBL" id="VDK54074.1"/>
    </source>
</evidence>
<dbReference type="InterPro" id="IPR011009">
    <property type="entry name" value="Kinase-like_dom_sf"/>
</dbReference>
<dbReference type="AlphaFoldDB" id="A0A183DC33"/>
<dbReference type="OrthoDB" id="5979581at2759"/>
<evidence type="ECO:0000259" key="1">
    <source>
        <dbReference type="PROSITE" id="PS50011"/>
    </source>
</evidence>
<keyword evidence="3" id="KW-1185">Reference proteome</keyword>
<sequence length="91" mass="10515">MNFEYTAEEDLSAPINFKVGRKWKIKNKLDAGGFGQVYRVEHMKRKGEYAALKAEPNNVEGGSAIKLELKILDFFFWFSNSDYEPHLLTLI</sequence>
<dbReference type="InterPro" id="IPR000719">
    <property type="entry name" value="Prot_kinase_dom"/>
</dbReference>
<dbReference type="SUPFAM" id="SSF56112">
    <property type="entry name" value="Protein kinase-like (PK-like)"/>
    <property type="match status" value="1"/>
</dbReference>
<dbReference type="EMBL" id="UYRT01014517">
    <property type="protein sequence ID" value="VDK54074.1"/>
    <property type="molecule type" value="Genomic_DNA"/>
</dbReference>
<dbReference type="PROSITE" id="PS50011">
    <property type="entry name" value="PROTEIN_KINASE_DOM"/>
    <property type="match status" value="1"/>
</dbReference>
<evidence type="ECO:0000313" key="4">
    <source>
        <dbReference type="WBParaSite" id="GPUH_0000628301-mRNA-1"/>
    </source>
</evidence>
<dbReference type="WBParaSite" id="GPUH_0000628301-mRNA-1">
    <property type="protein sequence ID" value="GPUH_0000628301-mRNA-1"/>
    <property type="gene ID" value="GPUH_0000628301"/>
</dbReference>
<dbReference type="Gene3D" id="3.30.200.20">
    <property type="entry name" value="Phosphorylase Kinase, domain 1"/>
    <property type="match status" value="1"/>
</dbReference>
<organism evidence="4">
    <name type="scientific">Gongylonema pulchrum</name>
    <dbReference type="NCBI Taxonomy" id="637853"/>
    <lineage>
        <taxon>Eukaryota</taxon>
        <taxon>Metazoa</taxon>
        <taxon>Ecdysozoa</taxon>
        <taxon>Nematoda</taxon>
        <taxon>Chromadorea</taxon>
        <taxon>Rhabditida</taxon>
        <taxon>Spirurina</taxon>
        <taxon>Spiruromorpha</taxon>
        <taxon>Spiruroidea</taxon>
        <taxon>Gongylonematidae</taxon>
        <taxon>Gongylonema</taxon>
    </lineage>
</organism>
<gene>
    <name evidence="2" type="ORF">GPUH_LOCUS6271</name>
</gene>
<proteinExistence type="predicted"/>
<dbReference type="Proteomes" id="UP000271098">
    <property type="component" value="Unassembled WGS sequence"/>
</dbReference>
<reference evidence="2 3" key="2">
    <citation type="submission" date="2018-11" db="EMBL/GenBank/DDBJ databases">
        <authorList>
            <consortium name="Pathogen Informatics"/>
        </authorList>
    </citation>
    <scope>NUCLEOTIDE SEQUENCE [LARGE SCALE GENOMIC DNA]</scope>
</reference>
<feature type="domain" description="Protein kinase" evidence="1">
    <location>
        <begin position="23"/>
        <end position="91"/>
    </location>
</feature>